<keyword evidence="1" id="KW-0676">Redox-active center</keyword>
<keyword evidence="4" id="KW-1185">Reference proteome</keyword>
<dbReference type="Proteomes" id="UP000317243">
    <property type="component" value="Unassembled WGS sequence"/>
</dbReference>
<dbReference type="Pfam" id="PF00085">
    <property type="entry name" value="Thioredoxin"/>
    <property type="match status" value="1"/>
</dbReference>
<dbReference type="Gene3D" id="3.40.30.10">
    <property type="entry name" value="Glutaredoxin"/>
    <property type="match status" value="1"/>
</dbReference>
<reference evidence="3 4" key="1">
    <citation type="submission" date="2019-02" db="EMBL/GenBank/DDBJ databases">
        <title>Deep-cultivation of Planctomycetes and their phenomic and genomic characterization uncovers novel biology.</title>
        <authorList>
            <person name="Wiegand S."/>
            <person name="Jogler M."/>
            <person name="Boedeker C."/>
            <person name="Pinto D."/>
            <person name="Vollmers J."/>
            <person name="Rivas-Marin E."/>
            <person name="Kohn T."/>
            <person name="Peeters S.H."/>
            <person name="Heuer A."/>
            <person name="Rast P."/>
            <person name="Oberbeckmann S."/>
            <person name="Bunk B."/>
            <person name="Jeske O."/>
            <person name="Meyerdierks A."/>
            <person name="Storesund J.E."/>
            <person name="Kallscheuer N."/>
            <person name="Luecker S."/>
            <person name="Lage O.M."/>
            <person name="Pohl T."/>
            <person name="Merkel B.J."/>
            <person name="Hornburger P."/>
            <person name="Mueller R.-W."/>
            <person name="Bruemmer F."/>
            <person name="Labrenz M."/>
            <person name="Spormann A.M."/>
            <person name="Op Den Camp H."/>
            <person name="Overmann J."/>
            <person name="Amann R."/>
            <person name="Jetten M.S.M."/>
            <person name="Mascher T."/>
            <person name="Medema M.H."/>
            <person name="Devos D.P."/>
            <person name="Kaster A.-K."/>
            <person name="Ovreas L."/>
            <person name="Rohde M."/>
            <person name="Galperin M.Y."/>
            <person name="Jogler C."/>
        </authorList>
    </citation>
    <scope>NUCLEOTIDE SEQUENCE [LARGE SCALE GENOMIC DNA]</scope>
    <source>
        <strain evidence="3 4">KOR42</strain>
    </source>
</reference>
<gene>
    <name evidence="3" type="ORF">KOR42_05930</name>
</gene>
<evidence type="ECO:0000256" key="1">
    <source>
        <dbReference type="ARBA" id="ARBA00023284"/>
    </source>
</evidence>
<dbReference type="InterPro" id="IPR017937">
    <property type="entry name" value="Thioredoxin_CS"/>
</dbReference>
<dbReference type="AlphaFoldDB" id="A0A5C5X4V9"/>
<dbReference type="SUPFAM" id="SSF52833">
    <property type="entry name" value="Thioredoxin-like"/>
    <property type="match status" value="1"/>
</dbReference>
<comment type="caution">
    <text evidence="3">The sequence shown here is derived from an EMBL/GenBank/DDBJ whole genome shotgun (WGS) entry which is preliminary data.</text>
</comment>
<proteinExistence type="predicted"/>
<evidence type="ECO:0000259" key="2">
    <source>
        <dbReference type="Pfam" id="PF00085"/>
    </source>
</evidence>
<dbReference type="CDD" id="cd02947">
    <property type="entry name" value="TRX_family"/>
    <property type="match status" value="1"/>
</dbReference>
<dbReference type="RefSeq" id="WP_197440804.1">
    <property type="nucleotide sequence ID" value="NZ_SIHI01000001.1"/>
</dbReference>
<protein>
    <submittedName>
        <fullName evidence="3">Thioredoxin</fullName>
    </submittedName>
</protein>
<evidence type="ECO:0000313" key="4">
    <source>
        <dbReference type="Proteomes" id="UP000317243"/>
    </source>
</evidence>
<dbReference type="PROSITE" id="PS00194">
    <property type="entry name" value="THIOREDOXIN_1"/>
    <property type="match status" value="1"/>
</dbReference>
<evidence type="ECO:0000313" key="3">
    <source>
        <dbReference type="EMBL" id="TWT57235.1"/>
    </source>
</evidence>
<name>A0A5C5X4V9_9PLAN</name>
<accession>A0A5C5X4V9</accession>
<dbReference type="InterPro" id="IPR013766">
    <property type="entry name" value="Thioredoxin_domain"/>
</dbReference>
<dbReference type="InterPro" id="IPR036249">
    <property type="entry name" value="Thioredoxin-like_sf"/>
</dbReference>
<dbReference type="EMBL" id="SIHI01000001">
    <property type="protein sequence ID" value="TWT57235.1"/>
    <property type="molecule type" value="Genomic_DNA"/>
</dbReference>
<sequence length="176" mass="19934">MNTNQIGITLCLLACTAWGYTLKQHSDQQEAARELDELSEATLSDVINQEPGEEVVEESIPSVTPFAEEFREPVAVQSRTFSSLQDYLEDSDSPRLVIFTASWCGPCKVYKAQLGDMRDAPQIEFIDIDENPDMWRLGQRATGKNAVPLTCWMQNRRVVHSHLLYSKQQLIERAGE</sequence>
<organism evidence="3 4">
    <name type="scientific">Thalassoglobus neptunius</name>
    <dbReference type="NCBI Taxonomy" id="1938619"/>
    <lineage>
        <taxon>Bacteria</taxon>
        <taxon>Pseudomonadati</taxon>
        <taxon>Planctomycetota</taxon>
        <taxon>Planctomycetia</taxon>
        <taxon>Planctomycetales</taxon>
        <taxon>Planctomycetaceae</taxon>
        <taxon>Thalassoglobus</taxon>
    </lineage>
</organism>
<feature type="domain" description="Thioredoxin" evidence="2">
    <location>
        <begin position="82"/>
        <end position="133"/>
    </location>
</feature>